<comment type="similarity">
    <text evidence="1 8">Belongs to the cAMP-dependent kinase regulatory chain family.</text>
</comment>
<evidence type="ECO:0000256" key="9">
    <source>
        <dbReference type="PIRSR" id="PIRSR000548-1"/>
    </source>
</evidence>
<feature type="region of interest" description="Disordered" evidence="10">
    <location>
        <begin position="75"/>
        <end position="96"/>
    </location>
</feature>
<evidence type="ECO:0000256" key="2">
    <source>
        <dbReference type="ARBA" id="ARBA00020355"/>
    </source>
</evidence>
<dbReference type="InterPro" id="IPR014710">
    <property type="entry name" value="RmlC-like_jellyroll"/>
</dbReference>
<feature type="binding site" evidence="9">
    <location>
        <position position="251"/>
    </location>
    <ligand>
        <name>3',5'-cyclic AMP</name>
        <dbReference type="ChEBI" id="CHEBI:58165"/>
        <label>1</label>
    </ligand>
</feature>
<dbReference type="GO" id="GO:0004862">
    <property type="term" value="F:cAMP-dependent protein kinase inhibitor activity"/>
    <property type="evidence" value="ECO:0007669"/>
    <property type="project" value="TreeGrafter"/>
</dbReference>
<evidence type="ECO:0000256" key="4">
    <source>
        <dbReference type="ARBA" id="ARBA00022566"/>
    </source>
</evidence>
<dbReference type="AlphaFoldDB" id="A0A8H7ESP5"/>
<evidence type="ECO:0000256" key="3">
    <source>
        <dbReference type="ARBA" id="ARBA00022553"/>
    </source>
</evidence>
<dbReference type="GO" id="GO:0034236">
    <property type="term" value="F:protein kinase A catalytic subunit binding"/>
    <property type="evidence" value="ECO:0007669"/>
    <property type="project" value="TreeGrafter"/>
</dbReference>
<keyword evidence="4 8" id="KW-0116">cAMP-binding</keyword>
<comment type="subunit">
    <text evidence="8">Tetramer, composed of 2 regulatory (R) and 2 catalytic (C) subunits. In the presence of cAMP it dissociates into 2 active monomeric C subunits and an R dimer.</text>
</comment>
<evidence type="ECO:0000256" key="8">
    <source>
        <dbReference type="PIRNR" id="PIRNR000548"/>
    </source>
</evidence>
<keyword evidence="13" id="KW-1185">Reference proteome</keyword>
<feature type="binding site" evidence="9">
    <location>
        <position position="383"/>
    </location>
    <ligand>
        <name>3',5'-cyclic AMP</name>
        <dbReference type="ChEBI" id="CHEBI:58165"/>
        <label>2</label>
    </ligand>
</feature>
<evidence type="ECO:0000256" key="1">
    <source>
        <dbReference type="ARBA" id="ARBA00005753"/>
    </source>
</evidence>
<protein>
    <recommendedName>
        <fullName evidence="2 8">cAMP-dependent protein kinase regulatory subunit</fullName>
    </recommendedName>
</protein>
<dbReference type="InterPro" id="IPR018490">
    <property type="entry name" value="cNMP-bd_dom_sf"/>
</dbReference>
<keyword evidence="5" id="KW-0677">Repeat</keyword>
<feature type="compositionally biased region" description="Polar residues" evidence="10">
    <location>
        <begin position="75"/>
        <end position="94"/>
    </location>
</feature>
<evidence type="ECO:0000256" key="6">
    <source>
        <dbReference type="ARBA" id="ARBA00022741"/>
    </source>
</evidence>
<dbReference type="Pfam" id="PF02197">
    <property type="entry name" value="RIIa"/>
    <property type="match status" value="1"/>
</dbReference>
<name>A0A8H7ESP5_9FUNG</name>
<dbReference type="Pfam" id="PF00027">
    <property type="entry name" value="cNMP_binding"/>
    <property type="match status" value="2"/>
</dbReference>
<dbReference type="InterPro" id="IPR012198">
    <property type="entry name" value="cAMP_dep_PK_reg_su"/>
</dbReference>
<evidence type="ECO:0000313" key="13">
    <source>
        <dbReference type="Proteomes" id="UP000605846"/>
    </source>
</evidence>
<feature type="domain" description="Cyclic nucleotide-binding" evidence="11">
    <location>
        <begin position="304"/>
        <end position="424"/>
    </location>
</feature>
<dbReference type="PIRSF" id="PIRSF000548">
    <property type="entry name" value="PK_regulatory"/>
    <property type="match status" value="1"/>
</dbReference>
<gene>
    <name evidence="12" type="ORF">EC973_005853</name>
</gene>
<dbReference type="Gene3D" id="2.60.120.10">
    <property type="entry name" value="Jelly Rolls"/>
    <property type="match status" value="2"/>
</dbReference>
<dbReference type="FunFam" id="2.60.120.10:FF:000006">
    <property type="entry name" value="cAMP-dependent protein kinase type I-alpha regulatory subunit"/>
    <property type="match status" value="1"/>
</dbReference>
<feature type="binding site" evidence="9">
    <location>
        <position position="374"/>
    </location>
    <ligand>
        <name>3',5'-cyclic AMP</name>
        <dbReference type="ChEBI" id="CHEBI:58165"/>
        <label>2</label>
    </ligand>
</feature>
<dbReference type="GO" id="GO:0005829">
    <property type="term" value="C:cytosol"/>
    <property type="evidence" value="ECO:0007669"/>
    <property type="project" value="TreeGrafter"/>
</dbReference>
<dbReference type="PANTHER" id="PTHR11635:SF152">
    <property type="entry name" value="CAMP-DEPENDENT PROTEIN KINASE TYPE I REGULATORY SUBUNIT-RELATED"/>
    <property type="match status" value="1"/>
</dbReference>
<dbReference type="PANTHER" id="PTHR11635">
    <property type="entry name" value="CAMP-DEPENDENT PROTEIN KINASE REGULATORY CHAIN"/>
    <property type="match status" value="1"/>
</dbReference>
<dbReference type="OrthoDB" id="417078at2759"/>
<dbReference type="EMBL" id="JABAYA010000034">
    <property type="protein sequence ID" value="KAF7728626.1"/>
    <property type="molecule type" value="Genomic_DNA"/>
</dbReference>
<keyword evidence="3" id="KW-0597">Phosphoprotein</keyword>
<comment type="caution">
    <text evidence="12">The sequence shown here is derived from an EMBL/GenBank/DDBJ whole genome shotgun (WGS) entry which is preliminary data.</text>
</comment>
<keyword evidence="7 8" id="KW-0114">cAMP</keyword>
<accession>A0A8H7ESP5</accession>
<dbReference type="InterPro" id="IPR050503">
    <property type="entry name" value="cAMP-dep_PK_reg_su-like"/>
</dbReference>
<evidence type="ECO:0000256" key="10">
    <source>
        <dbReference type="SAM" id="MobiDB-lite"/>
    </source>
</evidence>
<dbReference type="SMART" id="SM00100">
    <property type="entry name" value="cNMP"/>
    <property type="match status" value="2"/>
</dbReference>
<feature type="binding site" evidence="9">
    <location>
        <position position="260"/>
    </location>
    <ligand>
        <name>3',5'-cyclic AMP</name>
        <dbReference type="ChEBI" id="CHEBI:58165"/>
        <label>1</label>
    </ligand>
</feature>
<sequence>MTFTPHPTLSQEYTDIINELTDAIHANNPKDILQFCSDFFQTKLAMQREFWQGFPQKTELGIQADHPYDIPTFTITTHPTDLSSHSPTSVQLPTLQDPYDPYSTDDDDEEDFFEDEQEDRFNAELPDFSFLSTCNRGRRTSVSAESMTPSRDTTFMITVIPKTTEQQARIQSAIETNFLFRNLDENQYKDVINAMSEKIVQSNETVIQQGAIGDYFYIVESGTLDCYICDEGSQEPPKKVTSYGPCGSFGELALMYNSPRAATIIATSPSVLWALDRMTFRRILMENTSQKRQMYESFLAEVPILASLDAYERYKIADALESVAFEDGEKVIEQNEVGHNFYLIESGEAIFYKTDENGVQKEVNRLRKGAYFGELALLNDSPRAATVVAHGRLKCATLGKKGFNRLLGPVLNILKRNSENYAKVMQANSQ</sequence>
<dbReference type="FunFam" id="2.60.120.10:FF:000039">
    <property type="entry name" value="cAMP-dependent protein kinase regulatory subunit"/>
    <property type="match status" value="1"/>
</dbReference>
<dbReference type="GO" id="GO:0033554">
    <property type="term" value="P:cellular response to stress"/>
    <property type="evidence" value="ECO:0007669"/>
    <property type="project" value="UniProtKB-ARBA"/>
</dbReference>
<dbReference type="Proteomes" id="UP000605846">
    <property type="component" value="Unassembled WGS sequence"/>
</dbReference>
<dbReference type="GO" id="GO:0005952">
    <property type="term" value="C:cAMP-dependent protein kinase complex"/>
    <property type="evidence" value="ECO:0007669"/>
    <property type="project" value="InterPro"/>
</dbReference>
<dbReference type="PROSITE" id="PS00889">
    <property type="entry name" value="CNMP_BINDING_2"/>
    <property type="match status" value="2"/>
</dbReference>
<dbReference type="PROSITE" id="PS00888">
    <property type="entry name" value="CNMP_BINDING_1"/>
    <property type="match status" value="1"/>
</dbReference>
<feature type="domain" description="Cyclic nucleotide-binding" evidence="11">
    <location>
        <begin position="179"/>
        <end position="301"/>
    </location>
</feature>
<dbReference type="InterPro" id="IPR000595">
    <property type="entry name" value="cNMP-bd_dom"/>
</dbReference>
<proteinExistence type="inferred from homology"/>
<evidence type="ECO:0000259" key="11">
    <source>
        <dbReference type="PROSITE" id="PS50042"/>
    </source>
</evidence>
<dbReference type="CDD" id="cd00038">
    <property type="entry name" value="CAP_ED"/>
    <property type="match status" value="2"/>
</dbReference>
<evidence type="ECO:0000313" key="12">
    <source>
        <dbReference type="EMBL" id="KAF7728626.1"/>
    </source>
</evidence>
<dbReference type="InterPro" id="IPR018488">
    <property type="entry name" value="cNMP-bd_CS"/>
</dbReference>
<dbReference type="SMART" id="SM00394">
    <property type="entry name" value="RIIa"/>
    <property type="match status" value="1"/>
</dbReference>
<reference evidence="12" key="1">
    <citation type="submission" date="2020-01" db="EMBL/GenBank/DDBJ databases">
        <title>Genome Sequencing of Three Apophysomyces-Like Fungal Strains Confirms a Novel Fungal Genus in the Mucoromycota with divergent Burkholderia-like Endosymbiotic Bacteria.</title>
        <authorList>
            <person name="Stajich J.E."/>
            <person name="Macias A.M."/>
            <person name="Carter-House D."/>
            <person name="Lovett B."/>
            <person name="Kasson L.R."/>
            <person name="Berry K."/>
            <person name="Grigoriev I."/>
            <person name="Chang Y."/>
            <person name="Spatafora J."/>
            <person name="Kasson M.T."/>
        </authorList>
    </citation>
    <scope>NUCLEOTIDE SEQUENCE</scope>
    <source>
        <strain evidence="12">NRRL A-21654</strain>
    </source>
</reference>
<dbReference type="GO" id="GO:0030552">
    <property type="term" value="F:cAMP binding"/>
    <property type="evidence" value="ECO:0007669"/>
    <property type="project" value="UniProtKB-KW"/>
</dbReference>
<dbReference type="PROSITE" id="PS50042">
    <property type="entry name" value="CNMP_BINDING_3"/>
    <property type="match status" value="2"/>
</dbReference>
<dbReference type="GO" id="GO:0005634">
    <property type="term" value="C:nucleus"/>
    <property type="evidence" value="ECO:0007669"/>
    <property type="project" value="TreeGrafter"/>
</dbReference>
<organism evidence="12 13">
    <name type="scientific">Apophysomyces ossiformis</name>
    <dbReference type="NCBI Taxonomy" id="679940"/>
    <lineage>
        <taxon>Eukaryota</taxon>
        <taxon>Fungi</taxon>
        <taxon>Fungi incertae sedis</taxon>
        <taxon>Mucoromycota</taxon>
        <taxon>Mucoromycotina</taxon>
        <taxon>Mucoromycetes</taxon>
        <taxon>Mucorales</taxon>
        <taxon>Mucorineae</taxon>
        <taxon>Mucoraceae</taxon>
        <taxon>Apophysomyces</taxon>
    </lineage>
</organism>
<evidence type="ECO:0000256" key="5">
    <source>
        <dbReference type="ARBA" id="ARBA00022737"/>
    </source>
</evidence>
<dbReference type="InterPro" id="IPR003117">
    <property type="entry name" value="cAMP_dep_PK_reg_su_I/II_a/b"/>
</dbReference>
<dbReference type="CDD" id="cd12098">
    <property type="entry name" value="DD_R_ScPKA-like"/>
    <property type="match status" value="1"/>
</dbReference>
<dbReference type="PRINTS" id="PR00103">
    <property type="entry name" value="CAMPKINASE"/>
</dbReference>
<dbReference type="SUPFAM" id="SSF51206">
    <property type="entry name" value="cAMP-binding domain-like"/>
    <property type="match status" value="2"/>
</dbReference>
<evidence type="ECO:0000256" key="7">
    <source>
        <dbReference type="ARBA" id="ARBA00023149"/>
    </source>
</evidence>
<keyword evidence="6 8" id="KW-0547">Nucleotide-binding</keyword>